<gene>
    <name evidence="2" type="primary">LOC112495359</name>
</gene>
<evidence type="ECO:0000313" key="1">
    <source>
        <dbReference type="Proteomes" id="UP000694920"/>
    </source>
</evidence>
<organism evidence="1 2">
    <name type="scientific">Cephus cinctus</name>
    <name type="common">Wheat stem sawfly</name>
    <dbReference type="NCBI Taxonomy" id="211228"/>
    <lineage>
        <taxon>Eukaryota</taxon>
        <taxon>Metazoa</taxon>
        <taxon>Ecdysozoa</taxon>
        <taxon>Arthropoda</taxon>
        <taxon>Hexapoda</taxon>
        <taxon>Insecta</taxon>
        <taxon>Pterygota</taxon>
        <taxon>Neoptera</taxon>
        <taxon>Endopterygota</taxon>
        <taxon>Hymenoptera</taxon>
        <taxon>Cephoidea</taxon>
        <taxon>Cephidae</taxon>
        <taxon>Cephus</taxon>
    </lineage>
</organism>
<dbReference type="RefSeq" id="XP_024947400.1">
    <property type="nucleotide sequence ID" value="XM_025091632.1"/>
</dbReference>
<sequence length="131" mass="15411">MTSFDDKEINIKKKTPTRVLVINQLKCSRVKGELQQTIKYLNKNDIYVALVVYDIFSFTFNTHMCLGVSRSNLLLVTKTMRTQEARTLIQRTNVNTSRYRNQIAKQRSKSTRQQKWIDENICSDNLEFGER</sequence>
<dbReference type="KEGG" id="ccin:112495359"/>
<dbReference type="Proteomes" id="UP000694920">
    <property type="component" value="Unplaced"/>
</dbReference>
<reference evidence="2" key="1">
    <citation type="submission" date="2025-08" db="UniProtKB">
        <authorList>
            <consortium name="RefSeq"/>
        </authorList>
    </citation>
    <scope>IDENTIFICATION</scope>
</reference>
<proteinExistence type="predicted"/>
<accession>A0AAJ7RVV6</accession>
<name>A0AAJ7RVV6_CEPCN</name>
<keyword evidence="1" id="KW-1185">Reference proteome</keyword>
<evidence type="ECO:0000313" key="2">
    <source>
        <dbReference type="RefSeq" id="XP_024947400.1"/>
    </source>
</evidence>
<protein>
    <submittedName>
        <fullName evidence="2">Uncharacterized protein LOC112495359</fullName>
    </submittedName>
</protein>
<dbReference type="GeneID" id="112495359"/>
<dbReference type="AlphaFoldDB" id="A0AAJ7RVV6"/>